<feature type="compositionally biased region" description="Polar residues" evidence="8">
    <location>
        <begin position="836"/>
        <end position="845"/>
    </location>
</feature>
<dbReference type="Pfam" id="PF07715">
    <property type="entry name" value="Plug"/>
    <property type="match status" value="1"/>
</dbReference>
<comment type="subcellular location">
    <subcellularLocation>
        <location evidence="1 7">Cell outer membrane</location>
        <topology evidence="1 7">Multi-pass membrane protein</topology>
    </subcellularLocation>
</comment>
<feature type="domain" description="TonB-dependent transporter Oar-like beta-barrel" evidence="10">
    <location>
        <begin position="356"/>
        <end position="586"/>
    </location>
</feature>
<evidence type="ECO:0000256" key="2">
    <source>
        <dbReference type="ARBA" id="ARBA00022448"/>
    </source>
</evidence>
<accession>A0A2P2ECS4</accession>
<dbReference type="InterPro" id="IPR008969">
    <property type="entry name" value="CarboxyPept-like_regulatory"/>
</dbReference>
<evidence type="ECO:0000313" key="11">
    <source>
        <dbReference type="EMBL" id="GBF58865.1"/>
    </source>
</evidence>
<keyword evidence="2 7" id="KW-0813">Transport</keyword>
<gene>
    <name evidence="11" type="ORF">PbB2_02554</name>
</gene>
<dbReference type="InterPro" id="IPR012910">
    <property type="entry name" value="Plug_dom"/>
</dbReference>
<evidence type="ECO:0000256" key="8">
    <source>
        <dbReference type="SAM" id="MobiDB-lite"/>
    </source>
</evidence>
<proteinExistence type="inferred from homology"/>
<comment type="similarity">
    <text evidence="7">Belongs to the TonB-dependent receptor family.</text>
</comment>
<evidence type="ECO:0000259" key="10">
    <source>
        <dbReference type="Pfam" id="PF25183"/>
    </source>
</evidence>
<dbReference type="SUPFAM" id="SSF56935">
    <property type="entry name" value="Porins"/>
    <property type="match status" value="1"/>
</dbReference>
<feature type="region of interest" description="Disordered" evidence="8">
    <location>
        <begin position="833"/>
        <end position="854"/>
    </location>
</feature>
<name>A0A2P2ECS4_9PROT</name>
<protein>
    <recommendedName>
        <fullName evidence="13">TonB-dependent receptor plug domain-containing protein</fullName>
    </recommendedName>
</protein>
<evidence type="ECO:0000256" key="3">
    <source>
        <dbReference type="ARBA" id="ARBA00022452"/>
    </source>
</evidence>
<dbReference type="SUPFAM" id="SSF49464">
    <property type="entry name" value="Carboxypeptidase regulatory domain-like"/>
    <property type="match status" value="1"/>
</dbReference>
<dbReference type="PANTHER" id="PTHR30069">
    <property type="entry name" value="TONB-DEPENDENT OUTER MEMBRANE RECEPTOR"/>
    <property type="match status" value="1"/>
</dbReference>
<keyword evidence="12" id="KW-1185">Reference proteome</keyword>
<dbReference type="GO" id="GO:0015344">
    <property type="term" value="F:siderophore uptake transmembrane transporter activity"/>
    <property type="evidence" value="ECO:0007669"/>
    <property type="project" value="TreeGrafter"/>
</dbReference>
<dbReference type="RefSeq" id="WP_108985723.1">
    <property type="nucleotide sequence ID" value="NZ_BFBR01000008.1"/>
</dbReference>
<keyword evidence="4 7" id="KW-0812">Transmembrane</keyword>
<dbReference type="PROSITE" id="PS52016">
    <property type="entry name" value="TONB_DEPENDENT_REC_3"/>
    <property type="match status" value="1"/>
</dbReference>
<evidence type="ECO:0000259" key="9">
    <source>
        <dbReference type="Pfam" id="PF07715"/>
    </source>
</evidence>
<dbReference type="OrthoDB" id="9768147at2"/>
<keyword evidence="3 7" id="KW-1134">Transmembrane beta strand</keyword>
<evidence type="ECO:0000313" key="12">
    <source>
        <dbReference type="Proteomes" id="UP000245086"/>
    </source>
</evidence>
<dbReference type="PANTHER" id="PTHR30069:SF46">
    <property type="entry name" value="OAR PROTEIN"/>
    <property type="match status" value="1"/>
</dbReference>
<keyword evidence="5 7" id="KW-0472">Membrane</keyword>
<feature type="domain" description="TonB-dependent transporter Oar-like beta-barrel" evidence="10">
    <location>
        <begin position="593"/>
        <end position="876"/>
    </location>
</feature>
<evidence type="ECO:0000256" key="7">
    <source>
        <dbReference type="PROSITE-ProRule" id="PRU01360"/>
    </source>
</evidence>
<dbReference type="GO" id="GO:0044718">
    <property type="term" value="P:siderophore transmembrane transport"/>
    <property type="evidence" value="ECO:0007669"/>
    <property type="project" value="TreeGrafter"/>
</dbReference>
<sequence>MNQLIMKTGRLYRKNALLGTIISGLAAPFLIGLAGAGLVSTPALAQDLTSGAVVGQVKDGTGNPIAGATVTLTSKAQGTSLSTSTDANGFYRFASNSVGDYQLQVSKAAFETSSADNVKIILGSAEAVDFVLRSTQVAAETVVVYGARRRPVDFSATTTGITVNVRETFDRLPIARNVAAIQLLAPGSTAGDTAFGNGAFSGLVSLGGASVAENIYYVNGMNVTNFRTFEGGSTIPFEFYDQIQVKTGGYQAEFGRATGGAVVAVTRSGSNAFHGGLNYYIEPEKLRSTAPNTYLQLNEKDKRTREEGNVWLSGPIWKDRAFFYGFYNARNFKNVDVSAAQNSPTDRTRGPQRVTETKSDDPFYGGKIDLNLFHGHRLEFTYLNDQSTEIDETNTASQLGGETRVAKYTGKLTDWMTLSVLWGDNTFARTSAGPLDSQASVLARLTPAGQVDPTNQTGGVIQRGNPNLTIDKGDDKRELIRADLDFYFDLAGKHHLRVGYDEEDLQAISTRSYSGGVYYRYYRSGATGALGGLIAPNTNYVRVRKLNSGGQFKATNKAIYVQDDWQVNDRLNLNLGVRSEDFTNFNAAGAPFTKLTSQVAPRIGISYDLFGDRSTKLLGFYGRYYLPVAANTNIRLAGNEKFTQDWFLYSATDSTTLVPTLSGSAVLQEVLSDSANANPATLVTKNLEPQYQDEFTLGIEHVYDNKWRVGATLIYRDLKNVLEDFDASYVQANFCASSSRPASISVADCNNMTIGSGGYVLVNPGKDVIVDVDAQGTGRLTQITIPAKLTDIPAAKREYTALELRFERPWDGKWQLQGSYVWSRSYGNYEGGVKSDNGQNDTGLTQDFDEPGWMDGSKGRLPNDRTHNFKLFGAYAITDNLVAGANIRVSSGRPFGCIGPYPKNDGRAAPTTVTAWYCNPTGVAGAARLTPRGSQFDGDWTSNVDVSLAYKLDVVTLGEATVRLDIFNFFNSKEPVEYNEVGNDAGGTPDLFYRSPLIYQNPRAIRVGFSYEF</sequence>
<organism evidence="11 12">
    <name type="scientific">Candidatus Phycosocius bacilliformis</name>
    <dbReference type="NCBI Taxonomy" id="1445552"/>
    <lineage>
        <taxon>Bacteria</taxon>
        <taxon>Pseudomonadati</taxon>
        <taxon>Pseudomonadota</taxon>
        <taxon>Alphaproteobacteria</taxon>
        <taxon>Caulobacterales</taxon>
        <taxon>Caulobacterales incertae sedis</taxon>
        <taxon>Candidatus Phycosocius</taxon>
    </lineage>
</organism>
<dbReference type="InterPro" id="IPR057601">
    <property type="entry name" value="Oar-like_b-barrel"/>
</dbReference>
<evidence type="ECO:0000256" key="5">
    <source>
        <dbReference type="ARBA" id="ARBA00023136"/>
    </source>
</evidence>
<evidence type="ECO:0000256" key="4">
    <source>
        <dbReference type="ARBA" id="ARBA00022692"/>
    </source>
</evidence>
<dbReference type="AlphaFoldDB" id="A0A2P2ECS4"/>
<dbReference type="Pfam" id="PF13620">
    <property type="entry name" value="CarboxypepD_reg"/>
    <property type="match status" value="1"/>
</dbReference>
<dbReference type="Gene3D" id="2.40.170.20">
    <property type="entry name" value="TonB-dependent receptor, beta-barrel domain"/>
    <property type="match status" value="1"/>
</dbReference>
<feature type="domain" description="TonB-dependent transporter Oar-like beta-barrel" evidence="10">
    <location>
        <begin position="265"/>
        <end position="349"/>
    </location>
</feature>
<dbReference type="Pfam" id="PF25183">
    <property type="entry name" value="OMP_b-brl_4"/>
    <property type="match status" value="3"/>
</dbReference>
<reference evidence="11 12" key="1">
    <citation type="journal article" date="2018" name="Genome Announc.">
        <title>Draft Genome Sequence of "Candidatus Phycosocius bacilliformis," an Alphaproteobacterial Ectosymbiont of the Hydrocarbon-Producing Green Alga Botryococcus braunii.</title>
        <authorList>
            <person name="Tanabe Y."/>
            <person name="Yamaguchi H."/>
            <person name="Watanabe M.M."/>
        </authorList>
    </citation>
    <scope>NUCLEOTIDE SEQUENCE [LARGE SCALE GENOMIC DNA]</scope>
    <source>
        <strain evidence="11 12">BOTRYCO-2</strain>
    </source>
</reference>
<evidence type="ECO:0000256" key="1">
    <source>
        <dbReference type="ARBA" id="ARBA00004571"/>
    </source>
</evidence>
<dbReference type="Proteomes" id="UP000245086">
    <property type="component" value="Unassembled WGS sequence"/>
</dbReference>
<dbReference type="InterPro" id="IPR039426">
    <property type="entry name" value="TonB-dep_rcpt-like"/>
</dbReference>
<comment type="caution">
    <text evidence="11">The sequence shown here is derived from an EMBL/GenBank/DDBJ whole genome shotgun (WGS) entry which is preliminary data.</text>
</comment>
<dbReference type="InterPro" id="IPR037066">
    <property type="entry name" value="Plug_dom_sf"/>
</dbReference>
<dbReference type="InterPro" id="IPR036942">
    <property type="entry name" value="Beta-barrel_TonB_sf"/>
</dbReference>
<feature type="region of interest" description="Disordered" evidence="8">
    <location>
        <begin position="338"/>
        <end position="360"/>
    </location>
</feature>
<dbReference type="Gene3D" id="2.60.40.1120">
    <property type="entry name" value="Carboxypeptidase-like, regulatory domain"/>
    <property type="match status" value="1"/>
</dbReference>
<dbReference type="EMBL" id="BFBR01000008">
    <property type="protein sequence ID" value="GBF58865.1"/>
    <property type="molecule type" value="Genomic_DNA"/>
</dbReference>
<keyword evidence="6 7" id="KW-0998">Cell outer membrane</keyword>
<dbReference type="Gene3D" id="2.170.130.10">
    <property type="entry name" value="TonB-dependent receptor, plug domain"/>
    <property type="match status" value="1"/>
</dbReference>
<feature type="domain" description="TonB-dependent receptor plug" evidence="9">
    <location>
        <begin position="157"/>
        <end position="260"/>
    </location>
</feature>
<evidence type="ECO:0000256" key="6">
    <source>
        <dbReference type="ARBA" id="ARBA00023237"/>
    </source>
</evidence>
<evidence type="ECO:0008006" key="13">
    <source>
        <dbReference type="Google" id="ProtNLM"/>
    </source>
</evidence>
<dbReference type="GO" id="GO:0009279">
    <property type="term" value="C:cell outer membrane"/>
    <property type="evidence" value="ECO:0007669"/>
    <property type="project" value="UniProtKB-SubCell"/>
</dbReference>